<evidence type="ECO:0000313" key="3">
    <source>
        <dbReference type="Proteomes" id="UP000271889"/>
    </source>
</evidence>
<gene>
    <name evidence="2" type="ORF">CGOC_LOCUS4630</name>
</gene>
<evidence type="ECO:0000256" key="1">
    <source>
        <dbReference type="SAM" id="Coils"/>
    </source>
</evidence>
<proteinExistence type="predicted"/>
<feature type="coiled-coil region" evidence="1">
    <location>
        <begin position="143"/>
        <end position="192"/>
    </location>
</feature>
<organism evidence="2 3">
    <name type="scientific">Cylicostephanus goldi</name>
    <name type="common">Nematode worm</name>
    <dbReference type="NCBI Taxonomy" id="71465"/>
    <lineage>
        <taxon>Eukaryota</taxon>
        <taxon>Metazoa</taxon>
        <taxon>Ecdysozoa</taxon>
        <taxon>Nematoda</taxon>
        <taxon>Chromadorea</taxon>
        <taxon>Rhabditida</taxon>
        <taxon>Rhabditina</taxon>
        <taxon>Rhabditomorpha</taxon>
        <taxon>Strongyloidea</taxon>
        <taxon>Strongylidae</taxon>
        <taxon>Cylicostephanus</taxon>
    </lineage>
</organism>
<dbReference type="AlphaFoldDB" id="A0A3P6RJ08"/>
<reference evidence="2 3" key="1">
    <citation type="submission" date="2018-11" db="EMBL/GenBank/DDBJ databases">
        <authorList>
            <consortium name="Pathogen Informatics"/>
        </authorList>
    </citation>
    <scope>NUCLEOTIDE SEQUENCE [LARGE SCALE GENOMIC DNA]</scope>
</reference>
<keyword evidence="3" id="KW-1185">Reference proteome</keyword>
<accession>A0A3P6RJ08</accession>
<dbReference type="OrthoDB" id="10546778at2759"/>
<dbReference type="EMBL" id="UYRV01013031">
    <property type="protein sequence ID" value="VDK59347.1"/>
    <property type="molecule type" value="Genomic_DNA"/>
</dbReference>
<name>A0A3P6RJ08_CYLGO</name>
<feature type="coiled-coil region" evidence="1">
    <location>
        <begin position="90"/>
        <end position="117"/>
    </location>
</feature>
<keyword evidence="1" id="KW-0175">Coiled coil</keyword>
<evidence type="ECO:0000313" key="2">
    <source>
        <dbReference type="EMBL" id="VDK59347.1"/>
    </source>
</evidence>
<dbReference type="Proteomes" id="UP000271889">
    <property type="component" value="Unassembled WGS sequence"/>
</dbReference>
<sequence length="257" mass="29727">MNDIPFRVVELENLVSNHSKEEASSNALLKDKELQVSSLMKELDGLKDILSKKDEVISQLHSLFSLIYERGLGKKIDSEPHDRDSLEKAMSQIMQSIASKEDAYEKLQNDNKAIHKEILLCQKELEAEKSKVTDLEELRIKEKTGADEKIATLTRKLSSEEKEHAEKMQALRDELTAECEALKDKITAMEEAGEKQVEDRLLLLETRYQLELSDREKVFEKEKEDWNRKSRGLEVALAAKDEEKVWFIFLVISRVMY</sequence>
<protein>
    <submittedName>
        <fullName evidence="2">Uncharacterized protein</fullName>
    </submittedName>
</protein>